<gene>
    <name evidence="3" type="ordered locus">Dde_2268</name>
</gene>
<evidence type="ECO:0000313" key="3">
    <source>
        <dbReference type="EMBL" id="ABB39065.1"/>
    </source>
</evidence>
<dbReference type="HOGENOM" id="CLU_071793_0_0_7"/>
<dbReference type="EMBL" id="CP000112">
    <property type="protein sequence ID" value="ABB39065.1"/>
    <property type="molecule type" value="Genomic_DNA"/>
</dbReference>
<keyword evidence="2" id="KW-0812">Transmembrane</keyword>
<keyword evidence="4" id="KW-1185">Reference proteome</keyword>
<feature type="transmembrane region" description="Helical" evidence="2">
    <location>
        <begin position="47"/>
        <end position="70"/>
    </location>
</feature>
<dbReference type="Proteomes" id="UP000002710">
    <property type="component" value="Chromosome"/>
</dbReference>
<evidence type="ECO:0000313" key="4">
    <source>
        <dbReference type="Proteomes" id="UP000002710"/>
    </source>
</evidence>
<feature type="region of interest" description="Disordered" evidence="1">
    <location>
        <begin position="278"/>
        <end position="337"/>
    </location>
</feature>
<protein>
    <recommendedName>
        <fullName evidence="5">Vitamin K epoxide reductase</fullName>
    </recommendedName>
</protein>
<accession>Q30Z31</accession>
<dbReference type="KEGG" id="dde:Dde_2268"/>
<organism evidence="3 4">
    <name type="scientific">Oleidesulfovibrio alaskensis (strain ATCC BAA-1058 / DSM 17464 / G20)</name>
    <name type="common">Desulfovibrio alaskensis</name>
    <dbReference type="NCBI Taxonomy" id="207559"/>
    <lineage>
        <taxon>Bacteria</taxon>
        <taxon>Pseudomonadati</taxon>
        <taxon>Thermodesulfobacteriota</taxon>
        <taxon>Desulfovibrionia</taxon>
        <taxon>Desulfovibrionales</taxon>
        <taxon>Desulfovibrionaceae</taxon>
        <taxon>Oleidesulfovibrio</taxon>
    </lineage>
</organism>
<dbReference type="RefSeq" id="WP_011368151.1">
    <property type="nucleotide sequence ID" value="NC_007519.1"/>
</dbReference>
<dbReference type="AlphaFoldDB" id="Q30Z31"/>
<feature type="compositionally biased region" description="Acidic residues" evidence="1">
    <location>
        <begin position="323"/>
        <end position="337"/>
    </location>
</feature>
<sequence length="337" mass="36291">MFETRRKAHLSGTLIALAGLALCLYGGILQAEALCFTSGCALFRDITIAGISPWWAGAGAFGITALLCMIGRTRMARGVAMLMLLGDLLFLFIMIFTAPCIPCLCAALIIIWLYWTLTADSKRPQRMRTALALVWLSLFTPNIFATAGEMTGGWIIHGPEQAALQIYFSPSCPACKEAVLAISQNNPQQVAYFPVAESTSDLLRIKKMQEELKAGRSVYAAFRTSITAAVPLQNGVPPAEVAMLQWRTLQNKARLARMGITTIPAIVTAGKPARLGGAEQGMSFIPDPASGFAGCSEQTDQDCDDTGRQPAPLLRSPSPSDSQLDELFDNVPEDVSN</sequence>
<evidence type="ECO:0008006" key="5">
    <source>
        <dbReference type="Google" id="ProtNLM"/>
    </source>
</evidence>
<dbReference type="eggNOG" id="COG1651">
    <property type="taxonomic scope" value="Bacteria"/>
</dbReference>
<feature type="transmembrane region" description="Helical" evidence="2">
    <location>
        <begin position="82"/>
        <end position="115"/>
    </location>
</feature>
<keyword evidence="2" id="KW-1133">Transmembrane helix</keyword>
<proteinExistence type="predicted"/>
<evidence type="ECO:0000256" key="2">
    <source>
        <dbReference type="SAM" id="Phobius"/>
    </source>
</evidence>
<dbReference type="STRING" id="207559.Dde_2268"/>
<name>Q30Z31_OLEA2</name>
<keyword evidence="2" id="KW-0472">Membrane</keyword>
<dbReference type="CDD" id="cd02972">
    <property type="entry name" value="DsbA_family"/>
    <property type="match status" value="1"/>
</dbReference>
<reference evidence="3 4" key="1">
    <citation type="journal article" date="2011" name="J. Bacteriol.">
        <title>Complete genome sequence and updated annotation of Desulfovibrio alaskensis G20.</title>
        <authorList>
            <person name="Hauser L.J."/>
            <person name="Land M.L."/>
            <person name="Brown S.D."/>
            <person name="Larimer F."/>
            <person name="Keller K.L."/>
            <person name="Rapp-Giles B.J."/>
            <person name="Price M.N."/>
            <person name="Lin M."/>
            <person name="Bruce D.C."/>
            <person name="Detter J.C."/>
            <person name="Tapia R."/>
            <person name="Han C.S."/>
            <person name="Goodwin L.A."/>
            <person name="Cheng J.F."/>
            <person name="Pitluck S."/>
            <person name="Copeland A."/>
            <person name="Lucas S."/>
            <person name="Nolan M."/>
            <person name="Lapidus A.L."/>
            <person name="Palumbo A.V."/>
            <person name="Wall J.D."/>
        </authorList>
    </citation>
    <scope>NUCLEOTIDE SEQUENCE [LARGE SCALE GENOMIC DNA]</scope>
    <source>
        <strain evidence="4">ATCC BAA 1058 / DSM 17464 / G20</strain>
    </source>
</reference>
<evidence type="ECO:0000256" key="1">
    <source>
        <dbReference type="SAM" id="MobiDB-lite"/>
    </source>
</evidence>